<dbReference type="EMBL" id="CDMY01000366">
    <property type="protein sequence ID" value="CEM06462.1"/>
    <property type="molecule type" value="Genomic_DNA"/>
</dbReference>
<dbReference type="AlphaFoldDB" id="A0A0G4F3G7"/>
<reference evidence="2 3" key="1">
    <citation type="submission" date="2014-11" db="EMBL/GenBank/DDBJ databases">
        <authorList>
            <person name="Zhu J."/>
            <person name="Qi W."/>
            <person name="Song R."/>
        </authorList>
    </citation>
    <scope>NUCLEOTIDE SEQUENCE [LARGE SCALE GENOMIC DNA]</scope>
</reference>
<gene>
    <name evidence="2" type="ORF">Vbra_5656</name>
</gene>
<sequence length="191" mass="20394">MPRHAQDGPSATPHLGTQHKSIRLPLGSVTRIDAVEMGAGDAAAEHLKKGLDEAQYMYKPPAGSTYRQCVADYVAVATWRDVVLKDLGFTGVTAALSFITGRLSTRRPTAAAPVGYGKLFVDPSLTGMEAVVQHSGMVHVSASLARQPGSWRGARADSRGPSHCWTTPKVTRCRCHGGHDDSHYPPLTPSP</sequence>
<proteinExistence type="predicted"/>
<dbReference type="VEuPathDB" id="CryptoDB:Vbra_5656"/>
<organism evidence="2 3">
    <name type="scientific">Vitrella brassicaformis (strain CCMP3155)</name>
    <dbReference type="NCBI Taxonomy" id="1169540"/>
    <lineage>
        <taxon>Eukaryota</taxon>
        <taxon>Sar</taxon>
        <taxon>Alveolata</taxon>
        <taxon>Colpodellida</taxon>
        <taxon>Vitrellaceae</taxon>
        <taxon>Vitrella</taxon>
    </lineage>
</organism>
<evidence type="ECO:0000256" key="1">
    <source>
        <dbReference type="SAM" id="MobiDB-lite"/>
    </source>
</evidence>
<evidence type="ECO:0000313" key="3">
    <source>
        <dbReference type="Proteomes" id="UP000041254"/>
    </source>
</evidence>
<dbReference type="Proteomes" id="UP000041254">
    <property type="component" value="Unassembled WGS sequence"/>
</dbReference>
<name>A0A0G4F3G7_VITBC</name>
<accession>A0A0G4F3G7</accession>
<protein>
    <submittedName>
        <fullName evidence="2">Uncharacterized protein</fullName>
    </submittedName>
</protein>
<keyword evidence="3" id="KW-1185">Reference proteome</keyword>
<feature type="region of interest" description="Disordered" evidence="1">
    <location>
        <begin position="1"/>
        <end position="20"/>
    </location>
</feature>
<evidence type="ECO:0000313" key="2">
    <source>
        <dbReference type="EMBL" id="CEM06462.1"/>
    </source>
</evidence>
<dbReference type="InParanoid" id="A0A0G4F3G7"/>